<gene>
    <name evidence="2" type="ORF">DL89DRAFT_264624</name>
</gene>
<reference evidence="2 3" key="1">
    <citation type="submission" date="2016-07" db="EMBL/GenBank/DDBJ databases">
        <title>Pervasive Adenine N6-methylation of Active Genes in Fungi.</title>
        <authorList>
            <consortium name="DOE Joint Genome Institute"/>
            <person name="Mondo S.J."/>
            <person name="Dannebaum R.O."/>
            <person name="Kuo R.C."/>
            <person name="Labutti K."/>
            <person name="Haridas S."/>
            <person name="Kuo A."/>
            <person name="Salamov A."/>
            <person name="Ahrendt S.R."/>
            <person name="Lipzen A."/>
            <person name="Sullivan W."/>
            <person name="Andreopoulos W.B."/>
            <person name="Clum A."/>
            <person name="Lindquist E."/>
            <person name="Daum C."/>
            <person name="Ramamoorthy G.K."/>
            <person name="Gryganskyi A."/>
            <person name="Culley D."/>
            <person name="Magnuson J.K."/>
            <person name="James T.Y."/>
            <person name="O'Malley M.A."/>
            <person name="Stajich J.E."/>
            <person name="Spatafora J.W."/>
            <person name="Visel A."/>
            <person name="Grigoriev I.V."/>
        </authorList>
    </citation>
    <scope>NUCLEOTIDE SEQUENCE [LARGE SCALE GENOMIC DNA]</scope>
    <source>
        <strain evidence="2 3">ATCC 12442</strain>
    </source>
</reference>
<accession>A0A1Y1WNF0</accession>
<dbReference type="Proteomes" id="UP000193922">
    <property type="component" value="Unassembled WGS sequence"/>
</dbReference>
<feature type="transmembrane region" description="Helical" evidence="1">
    <location>
        <begin position="12"/>
        <end position="32"/>
    </location>
</feature>
<dbReference type="AlphaFoldDB" id="A0A1Y1WNF0"/>
<dbReference type="RefSeq" id="XP_040748049.1">
    <property type="nucleotide sequence ID" value="XM_040886325.1"/>
</dbReference>
<evidence type="ECO:0000256" key="1">
    <source>
        <dbReference type="SAM" id="Phobius"/>
    </source>
</evidence>
<keyword evidence="1" id="KW-1133">Transmembrane helix</keyword>
<keyword evidence="1" id="KW-0812">Transmembrane</keyword>
<proteinExistence type="predicted"/>
<name>A0A1Y1WNF0_9FUNG</name>
<evidence type="ECO:0000313" key="3">
    <source>
        <dbReference type="Proteomes" id="UP000193922"/>
    </source>
</evidence>
<sequence>MWGITRLAYSNWWLLLYIPFCKAPLAYFWIGFWVRPSWIIIVVCCPSLAMPSFRITMLLDKHIGYVSASRKICFVGKRVSAYMLRSLV</sequence>
<organism evidence="2 3">
    <name type="scientific">Linderina pennispora</name>
    <dbReference type="NCBI Taxonomy" id="61395"/>
    <lineage>
        <taxon>Eukaryota</taxon>
        <taxon>Fungi</taxon>
        <taxon>Fungi incertae sedis</taxon>
        <taxon>Zoopagomycota</taxon>
        <taxon>Kickxellomycotina</taxon>
        <taxon>Kickxellomycetes</taxon>
        <taxon>Kickxellales</taxon>
        <taxon>Kickxellaceae</taxon>
        <taxon>Linderina</taxon>
    </lineage>
</organism>
<evidence type="ECO:0000313" key="2">
    <source>
        <dbReference type="EMBL" id="ORX74838.1"/>
    </source>
</evidence>
<keyword evidence="1" id="KW-0472">Membrane</keyword>
<keyword evidence="3" id="KW-1185">Reference proteome</keyword>
<dbReference type="EMBL" id="MCFD01000001">
    <property type="protein sequence ID" value="ORX74838.1"/>
    <property type="molecule type" value="Genomic_DNA"/>
</dbReference>
<comment type="caution">
    <text evidence="2">The sequence shown here is derived from an EMBL/GenBank/DDBJ whole genome shotgun (WGS) entry which is preliminary data.</text>
</comment>
<feature type="transmembrane region" description="Helical" evidence="1">
    <location>
        <begin position="38"/>
        <end position="59"/>
    </location>
</feature>
<dbReference type="GeneID" id="63802973"/>
<protein>
    <submittedName>
        <fullName evidence="2">Uncharacterized protein</fullName>
    </submittedName>
</protein>